<evidence type="ECO:0000313" key="4">
    <source>
        <dbReference type="EMBL" id="CAE2264399.1"/>
    </source>
</evidence>
<evidence type="ECO:0000256" key="2">
    <source>
        <dbReference type="SAM" id="SignalP"/>
    </source>
</evidence>
<feature type="signal peptide" evidence="2">
    <location>
        <begin position="1"/>
        <end position="23"/>
    </location>
</feature>
<gene>
    <name evidence="4" type="ORF">CPOL0286_LOCUS17245</name>
</gene>
<feature type="compositionally biased region" description="Low complexity" evidence="1">
    <location>
        <begin position="178"/>
        <end position="190"/>
    </location>
</feature>
<dbReference type="AlphaFoldDB" id="A0A7S4JIX9"/>
<organism evidence="4">
    <name type="scientific">Prymnesium polylepis</name>
    <dbReference type="NCBI Taxonomy" id="72548"/>
    <lineage>
        <taxon>Eukaryota</taxon>
        <taxon>Haptista</taxon>
        <taxon>Haptophyta</taxon>
        <taxon>Prymnesiophyceae</taxon>
        <taxon>Prymnesiales</taxon>
        <taxon>Prymnesiaceae</taxon>
        <taxon>Prymnesium</taxon>
    </lineage>
</organism>
<feature type="compositionally biased region" description="Acidic residues" evidence="1">
    <location>
        <begin position="192"/>
        <end position="202"/>
    </location>
</feature>
<feature type="region of interest" description="Disordered" evidence="1">
    <location>
        <begin position="169"/>
        <end position="202"/>
    </location>
</feature>
<sequence>MLSLVPLLLTLAATNECQQWADAGECERNARFMWDTCLHECRRRHEDTSVLCEGHVADGWCVSQPAAMMDRCPGKCFSGVKLLRTGEPLSCSVWAQQGECSAENSAWMRHTCPAACNQRDLPTRPASTSTVDASTCNQWAQRGYCEQHEVLAHEACAAACYRREVGLPPEEEEVSDSDAGAAAAMTGADANTPEEEVLDREL</sequence>
<name>A0A7S4JIX9_9EUKA</name>
<feature type="domain" description="ShKT" evidence="3">
    <location>
        <begin position="134"/>
        <end position="160"/>
    </location>
</feature>
<dbReference type="EMBL" id="HBKO01037675">
    <property type="protein sequence ID" value="CAE2264399.1"/>
    <property type="molecule type" value="Transcribed_RNA"/>
</dbReference>
<proteinExistence type="predicted"/>
<dbReference type="InterPro" id="IPR003582">
    <property type="entry name" value="ShKT_dom"/>
</dbReference>
<protein>
    <recommendedName>
        <fullName evidence="3">ShKT domain-containing protein</fullName>
    </recommendedName>
</protein>
<feature type="chain" id="PRO_5031175434" description="ShKT domain-containing protein" evidence="2">
    <location>
        <begin position="24"/>
        <end position="202"/>
    </location>
</feature>
<accession>A0A7S4JIX9</accession>
<dbReference type="Pfam" id="PF01549">
    <property type="entry name" value="ShK"/>
    <property type="match status" value="2"/>
</dbReference>
<keyword evidence="2" id="KW-0732">Signal</keyword>
<evidence type="ECO:0000259" key="3">
    <source>
        <dbReference type="Pfam" id="PF01549"/>
    </source>
</evidence>
<evidence type="ECO:0000256" key="1">
    <source>
        <dbReference type="SAM" id="MobiDB-lite"/>
    </source>
</evidence>
<reference evidence="4" key="1">
    <citation type="submission" date="2021-01" db="EMBL/GenBank/DDBJ databases">
        <authorList>
            <person name="Corre E."/>
            <person name="Pelletier E."/>
            <person name="Niang G."/>
            <person name="Scheremetjew M."/>
            <person name="Finn R."/>
            <person name="Kale V."/>
            <person name="Holt S."/>
            <person name="Cochrane G."/>
            <person name="Meng A."/>
            <person name="Brown T."/>
            <person name="Cohen L."/>
        </authorList>
    </citation>
    <scope>NUCLEOTIDE SEQUENCE</scope>
    <source>
        <strain evidence="4">UIO037</strain>
    </source>
</reference>
<feature type="domain" description="ShKT" evidence="3">
    <location>
        <begin position="90"/>
        <end position="117"/>
    </location>
</feature>